<dbReference type="SMART" id="SM00360">
    <property type="entry name" value="RRM"/>
    <property type="match status" value="2"/>
</dbReference>
<comment type="caution">
    <text evidence="5">The sequence shown here is derived from an EMBL/GenBank/DDBJ whole genome shotgun (WGS) entry which is preliminary data.</text>
</comment>
<dbReference type="Proteomes" id="UP001152885">
    <property type="component" value="Unassembled WGS sequence"/>
</dbReference>
<sequence length="295" mass="33572">MSGNQSKYNRVYIKNLSYYAQESDLEELFKNHEPYTVRLTRSGRHKPLGIAYADFKTSEQVESVIQEFDGFNFKSRKLSVKKHQAYNPNRGRFFGLLGGKNDQKKETESEEEDETQDLAAVEPEQPRQERVPETKKDLRTKAKELFPHIPEEPEEVSEDTLFIAKAHGKVTDATIREFLKEYNPSEIYIFKNKSIPKLGPINLSSSYVSVLAKVDASDVQLNDIIENLKTQKLNGKNVELRPASKSSLDIEKAKSKPSIEIEREGVKSRGKSRESSRGVETSIDTNQAVSDQVEN</sequence>
<dbReference type="EMBL" id="CANTUO010000001">
    <property type="protein sequence ID" value="CAI5757340.1"/>
    <property type="molecule type" value="Genomic_DNA"/>
</dbReference>
<evidence type="ECO:0000256" key="1">
    <source>
        <dbReference type="ARBA" id="ARBA00022884"/>
    </source>
</evidence>
<dbReference type="OrthoDB" id="439808at2759"/>
<feature type="compositionally biased region" description="Basic and acidic residues" evidence="3">
    <location>
        <begin position="248"/>
        <end position="277"/>
    </location>
</feature>
<feature type="compositionally biased region" description="Polar residues" evidence="3">
    <location>
        <begin position="282"/>
        <end position="295"/>
    </location>
</feature>
<dbReference type="GO" id="GO:1990904">
    <property type="term" value="C:ribonucleoprotein complex"/>
    <property type="evidence" value="ECO:0007669"/>
    <property type="project" value="TreeGrafter"/>
</dbReference>
<keyword evidence="1 2" id="KW-0694">RNA-binding</keyword>
<protein>
    <recommendedName>
        <fullName evidence="4">RRM domain-containing protein</fullName>
    </recommendedName>
</protein>
<feature type="region of interest" description="Disordered" evidence="3">
    <location>
        <begin position="245"/>
        <end position="295"/>
    </location>
</feature>
<organism evidence="5 6">
    <name type="scientific">Candida verbasci</name>
    <dbReference type="NCBI Taxonomy" id="1227364"/>
    <lineage>
        <taxon>Eukaryota</taxon>
        <taxon>Fungi</taxon>
        <taxon>Dikarya</taxon>
        <taxon>Ascomycota</taxon>
        <taxon>Saccharomycotina</taxon>
        <taxon>Pichiomycetes</taxon>
        <taxon>Debaryomycetaceae</taxon>
        <taxon>Candida/Lodderomyces clade</taxon>
        <taxon>Candida</taxon>
    </lineage>
</organism>
<dbReference type="GO" id="GO:0005737">
    <property type="term" value="C:cytoplasm"/>
    <property type="evidence" value="ECO:0007669"/>
    <property type="project" value="TreeGrafter"/>
</dbReference>
<gene>
    <name evidence="5" type="ORF">CANVERA_P1854</name>
</gene>
<dbReference type="GO" id="GO:0005634">
    <property type="term" value="C:nucleus"/>
    <property type="evidence" value="ECO:0007669"/>
    <property type="project" value="TreeGrafter"/>
</dbReference>
<evidence type="ECO:0000256" key="3">
    <source>
        <dbReference type="SAM" id="MobiDB-lite"/>
    </source>
</evidence>
<accession>A0A9W4TVY5</accession>
<name>A0A9W4TVY5_9ASCO</name>
<dbReference type="GO" id="GO:0003729">
    <property type="term" value="F:mRNA binding"/>
    <property type="evidence" value="ECO:0007669"/>
    <property type="project" value="TreeGrafter"/>
</dbReference>
<dbReference type="SUPFAM" id="SSF54928">
    <property type="entry name" value="RNA-binding domain, RBD"/>
    <property type="match status" value="1"/>
</dbReference>
<dbReference type="AlphaFoldDB" id="A0A9W4TVY5"/>
<evidence type="ECO:0000313" key="5">
    <source>
        <dbReference type="EMBL" id="CAI5757340.1"/>
    </source>
</evidence>
<proteinExistence type="predicted"/>
<evidence type="ECO:0000313" key="6">
    <source>
        <dbReference type="Proteomes" id="UP001152885"/>
    </source>
</evidence>
<dbReference type="PROSITE" id="PS50102">
    <property type="entry name" value="RRM"/>
    <property type="match status" value="1"/>
</dbReference>
<evidence type="ECO:0000256" key="2">
    <source>
        <dbReference type="PROSITE-ProRule" id="PRU00176"/>
    </source>
</evidence>
<dbReference type="Gene3D" id="3.30.70.330">
    <property type="match status" value="1"/>
</dbReference>
<keyword evidence="6" id="KW-1185">Reference proteome</keyword>
<feature type="region of interest" description="Disordered" evidence="3">
    <location>
        <begin position="91"/>
        <end position="137"/>
    </location>
</feature>
<dbReference type="InterPro" id="IPR050374">
    <property type="entry name" value="RRT5_SRSF_SR"/>
</dbReference>
<feature type="compositionally biased region" description="Basic and acidic residues" evidence="3">
    <location>
        <begin position="124"/>
        <end position="137"/>
    </location>
</feature>
<dbReference type="InterPro" id="IPR035979">
    <property type="entry name" value="RBD_domain_sf"/>
</dbReference>
<feature type="domain" description="RRM" evidence="4">
    <location>
        <begin position="9"/>
        <end position="85"/>
    </location>
</feature>
<evidence type="ECO:0000259" key="4">
    <source>
        <dbReference type="PROSITE" id="PS50102"/>
    </source>
</evidence>
<dbReference type="Pfam" id="PF00076">
    <property type="entry name" value="RRM_1"/>
    <property type="match status" value="1"/>
</dbReference>
<reference evidence="5" key="1">
    <citation type="submission" date="2022-12" db="EMBL/GenBank/DDBJ databases">
        <authorList>
            <person name="Brejova B."/>
        </authorList>
    </citation>
    <scope>NUCLEOTIDE SEQUENCE</scope>
</reference>
<dbReference type="PANTHER" id="PTHR23003:SF54">
    <property type="entry name" value="REGULATOR OF RDNA TRANSCRIPTION PROTEIN 5"/>
    <property type="match status" value="1"/>
</dbReference>
<dbReference type="InterPro" id="IPR000504">
    <property type="entry name" value="RRM_dom"/>
</dbReference>
<dbReference type="InterPro" id="IPR012677">
    <property type="entry name" value="Nucleotide-bd_a/b_plait_sf"/>
</dbReference>
<dbReference type="PANTHER" id="PTHR23003">
    <property type="entry name" value="RNA RECOGNITION MOTIF RRM DOMAIN CONTAINING PROTEIN"/>
    <property type="match status" value="1"/>
</dbReference>